<sequence length="600" mass="65107">MPAQLSGFHDGEAAMRNMLKVPSGGNPTAPGLPMSYAMRVRQSPLIALGTLDSQGRPWTTIWGGERGFAGAITQDVLGLKSAVDRRYDPVFEAFWKEANSDGIVQPNNGQGKMMSALAIDLETRDRVKLAGVFIAGAVVTDGDNTDVQAAIAVTESLGNCPKYLNKKTVVQRDPETAELVSDELPLGREALDLVYNADMLFVSSTNGETMDTNHRGGSPGFVRVLRNEGGGVELVYPEYSGNRLYQTLGNLKVDPSIGIVIPDYETANVLYLTGRASVLIGEEASSLIARTQVAVKITVSAARLVKGGLPFRGTQGEYSPYNPPLRHLLSEKEDARTVDTSMRSDISATLVNRQVVTPTISTFTFKLSSARGNPLPQWQAGQHVSLDFEPELGFGYAHMRDEDPQSINDDFIRTFTVSSPPGWKADEFQITARRHGPVTNFLWRHNIRAPLDISVLGFGGESRMRLPITTPSKPVFVAGGVGITPILAQARDVLDAGVQLALLWSLRGEDLSLAVQSFESIPGLAQLTRLFVTGEPDAGAMQKLGELGVAGVETRRIGVDDVKGWKGSDRRFYLCAGPRLLELLTGWLDGEDVVWEDFGY</sequence>
<dbReference type="Gene3D" id="2.30.110.10">
    <property type="entry name" value="Electron Transport, Fmn-binding Protein, Chain A"/>
    <property type="match status" value="1"/>
</dbReference>
<dbReference type="SUPFAM" id="SSF63380">
    <property type="entry name" value="Riboflavin synthase domain-like"/>
    <property type="match status" value="1"/>
</dbReference>
<accession>A0AAJ0CCH7</accession>
<dbReference type="Gene3D" id="2.40.30.10">
    <property type="entry name" value="Translation factors"/>
    <property type="match status" value="1"/>
</dbReference>
<evidence type="ECO:0000259" key="1">
    <source>
        <dbReference type="PROSITE" id="PS51384"/>
    </source>
</evidence>
<dbReference type="EMBL" id="JASWJB010000423">
    <property type="protein sequence ID" value="KAK2590555.1"/>
    <property type="molecule type" value="Genomic_DNA"/>
</dbReference>
<evidence type="ECO:0000313" key="3">
    <source>
        <dbReference type="Proteomes" id="UP001251528"/>
    </source>
</evidence>
<dbReference type="PANTHER" id="PTHR42815">
    <property type="entry name" value="FAD-BINDING, PUTATIVE (AFU_ORTHOLOGUE AFUA_6G07600)-RELATED"/>
    <property type="match status" value="1"/>
</dbReference>
<dbReference type="GO" id="GO:0016491">
    <property type="term" value="F:oxidoreductase activity"/>
    <property type="evidence" value="ECO:0007669"/>
    <property type="project" value="InterPro"/>
</dbReference>
<protein>
    <recommendedName>
        <fullName evidence="1">FAD-binding FR-type domain-containing protein</fullName>
    </recommendedName>
</protein>
<dbReference type="InterPro" id="IPR017927">
    <property type="entry name" value="FAD-bd_FR_type"/>
</dbReference>
<gene>
    <name evidence="2" type="ORF">QQS21_011757</name>
</gene>
<dbReference type="PANTHER" id="PTHR42815:SF2">
    <property type="entry name" value="FAD-BINDING, PUTATIVE (AFU_ORTHOLOGUE AFUA_6G07600)-RELATED"/>
    <property type="match status" value="1"/>
</dbReference>
<dbReference type="InterPro" id="IPR017938">
    <property type="entry name" value="Riboflavin_synthase-like_b-brl"/>
</dbReference>
<feature type="domain" description="FAD-binding FR-type" evidence="1">
    <location>
        <begin position="343"/>
        <end position="467"/>
    </location>
</feature>
<comment type="caution">
    <text evidence="2">The sequence shown here is derived from an EMBL/GenBank/DDBJ whole genome shotgun (WGS) entry which is preliminary data.</text>
</comment>
<dbReference type="InterPro" id="IPR039261">
    <property type="entry name" value="FNR_nucleotide-bd"/>
</dbReference>
<keyword evidence="3" id="KW-1185">Reference proteome</keyword>
<proteinExistence type="predicted"/>
<dbReference type="SUPFAM" id="SSF52343">
    <property type="entry name" value="Ferredoxin reductase-like, C-terminal NADP-linked domain"/>
    <property type="match status" value="1"/>
</dbReference>
<name>A0AAJ0CCH7_9HYPO</name>
<reference evidence="2" key="1">
    <citation type="submission" date="2023-06" db="EMBL/GenBank/DDBJ databases">
        <title>Conoideocrella luteorostrata (Hypocreales: Clavicipitaceae), a potential biocontrol fungus for elongate hemlock scale in United States Christmas tree production areas.</title>
        <authorList>
            <person name="Barrett H."/>
            <person name="Lovett B."/>
            <person name="Macias A.M."/>
            <person name="Stajich J.E."/>
            <person name="Kasson M.T."/>
        </authorList>
    </citation>
    <scope>NUCLEOTIDE SEQUENCE</scope>
    <source>
        <strain evidence="2">ARSEF 14590</strain>
    </source>
</reference>
<dbReference type="AlphaFoldDB" id="A0AAJ0CCH7"/>
<dbReference type="PROSITE" id="PS51384">
    <property type="entry name" value="FAD_FR"/>
    <property type="match status" value="1"/>
</dbReference>
<dbReference type="Proteomes" id="UP001251528">
    <property type="component" value="Unassembled WGS sequence"/>
</dbReference>
<dbReference type="InterPro" id="IPR012349">
    <property type="entry name" value="Split_barrel_FMN-bd"/>
</dbReference>
<organism evidence="2 3">
    <name type="scientific">Conoideocrella luteorostrata</name>
    <dbReference type="NCBI Taxonomy" id="1105319"/>
    <lineage>
        <taxon>Eukaryota</taxon>
        <taxon>Fungi</taxon>
        <taxon>Dikarya</taxon>
        <taxon>Ascomycota</taxon>
        <taxon>Pezizomycotina</taxon>
        <taxon>Sordariomycetes</taxon>
        <taxon>Hypocreomycetidae</taxon>
        <taxon>Hypocreales</taxon>
        <taxon>Clavicipitaceae</taxon>
        <taxon>Conoideocrella</taxon>
    </lineage>
</organism>
<evidence type="ECO:0000313" key="2">
    <source>
        <dbReference type="EMBL" id="KAK2590555.1"/>
    </source>
</evidence>
<dbReference type="Gene3D" id="3.40.50.80">
    <property type="entry name" value="Nucleotide-binding domain of ferredoxin-NADP reductase (FNR) module"/>
    <property type="match status" value="1"/>
</dbReference>
<dbReference type="CDD" id="cd06197">
    <property type="entry name" value="FNR_like_2"/>
    <property type="match status" value="1"/>
</dbReference>